<reference evidence="1" key="1">
    <citation type="submission" date="2021-12" db="EMBL/GenBank/DDBJ databases">
        <authorList>
            <person name="King R."/>
        </authorList>
    </citation>
    <scope>NUCLEOTIDE SEQUENCE</scope>
</reference>
<evidence type="ECO:0000313" key="2">
    <source>
        <dbReference type="Proteomes" id="UP001153292"/>
    </source>
</evidence>
<proteinExistence type="predicted"/>
<name>A0ABN8BAQ6_CHISP</name>
<dbReference type="PANTHER" id="PTHR47326:SF1">
    <property type="entry name" value="HTH PSQ-TYPE DOMAIN-CONTAINING PROTEIN"/>
    <property type="match status" value="1"/>
</dbReference>
<evidence type="ECO:0000313" key="1">
    <source>
        <dbReference type="EMBL" id="CAH0406910.1"/>
    </source>
</evidence>
<protein>
    <recommendedName>
        <fullName evidence="3">PiggyBac transposable element-derived protein domain-containing protein</fullName>
    </recommendedName>
</protein>
<gene>
    <name evidence="1" type="ORF">CHILSU_LOCUS10300</name>
</gene>
<dbReference type="EMBL" id="OU963900">
    <property type="protein sequence ID" value="CAH0406910.1"/>
    <property type="molecule type" value="Genomic_DNA"/>
</dbReference>
<dbReference type="Proteomes" id="UP001153292">
    <property type="component" value="Chromosome 7"/>
</dbReference>
<dbReference type="PANTHER" id="PTHR47326">
    <property type="entry name" value="TRANSPOSABLE ELEMENT TC3 TRANSPOSASE-LIKE PROTEIN"/>
    <property type="match status" value="1"/>
</dbReference>
<evidence type="ECO:0008006" key="3">
    <source>
        <dbReference type="Google" id="ProtNLM"/>
    </source>
</evidence>
<accession>A0ABN8BAQ6</accession>
<dbReference type="InterPro" id="IPR036397">
    <property type="entry name" value="RNaseH_sf"/>
</dbReference>
<sequence>MRLGFAIISSLSHKKVQDLISSDYGRRIQSCEGILRSNNDDPKFFDRILWTDESTFTRSGIFNIHNYHSWAAGPLQTRN</sequence>
<keyword evidence="2" id="KW-1185">Reference proteome</keyword>
<organism evidence="1 2">
    <name type="scientific">Chilo suppressalis</name>
    <name type="common">Asiatic rice borer moth</name>
    <dbReference type="NCBI Taxonomy" id="168631"/>
    <lineage>
        <taxon>Eukaryota</taxon>
        <taxon>Metazoa</taxon>
        <taxon>Ecdysozoa</taxon>
        <taxon>Arthropoda</taxon>
        <taxon>Hexapoda</taxon>
        <taxon>Insecta</taxon>
        <taxon>Pterygota</taxon>
        <taxon>Neoptera</taxon>
        <taxon>Endopterygota</taxon>
        <taxon>Lepidoptera</taxon>
        <taxon>Glossata</taxon>
        <taxon>Ditrysia</taxon>
        <taxon>Pyraloidea</taxon>
        <taxon>Crambidae</taxon>
        <taxon>Crambinae</taxon>
        <taxon>Chilo</taxon>
    </lineage>
</organism>
<dbReference type="Gene3D" id="3.30.420.10">
    <property type="entry name" value="Ribonuclease H-like superfamily/Ribonuclease H"/>
    <property type="match status" value="1"/>
</dbReference>